<proteinExistence type="predicted"/>
<protein>
    <submittedName>
        <fullName evidence="2">Putative secreted protein</fullName>
    </submittedName>
</protein>
<feature type="transmembrane region" description="Helical" evidence="1">
    <location>
        <begin position="12"/>
        <end position="31"/>
    </location>
</feature>
<dbReference type="AlphaFoldDB" id="A0A6B0U6K3"/>
<keyword evidence="1" id="KW-0812">Transmembrane</keyword>
<evidence type="ECO:0000313" key="2">
    <source>
        <dbReference type="EMBL" id="MXU84195.1"/>
    </source>
</evidence>
<keyword evidence="1" id="KW-0472">Membrane</keyword>
<accession>A0A6B0U6K3</accession>
<dbReference type="EMBL" id="GIFC01002112">
    <property type="protein sequence ID" value="MXU84195.1"/>
    <property type="molecule type" value="Transcribed_RNA"/>
</dbReference>
<evidence type="ECO:0000256" key="1">
    <source>
        <dbReference type="SAM" id="Phobius"/>
    </source>
</evidence>
<organism evidence="2">
    <name type="scientific">Ixodes ricinus</name>
    <name type="common">Common tick</name>
    <name type="synonym">Acarus ricinus</name>
    <dbReference type="NCBI Taxonomy" id="34613"/>
    <lineage>
        <taxon>Eukaryota</taxon>
        <taxon>Metazoa</taxon>
        <taxon>Ecdysozoa</taxon>
        <taxon>Arthropoda</taxon>
        <taxon>Chelicerata</taxon>
        <taxon>Arachnida</taxon>
        <taxon>Acari</taxon>
        <taxon>Parasitiformes</taxon>
        <taxon>Ixodida</taxon>
        <taxon>Ixodoidea</taxon>
        <taxon>Ixodidae</taxon>
        <taxon>Ixodinae</taxon>
        <taxon>Ixodes</taxon>
    </lineage>
</organism>
<reference evidence="2" key="1">
    <citation type="submission" date="2019-12" db="EMBL/GenBank/DDBJ databases">
        <title>An insight into the sialome of adult female Ixodes ricinus ticks feeding for 6 days.</title>
        <authorList>
            <person name="Perner J."/>
            <person name="Ribeiro J.M.C."/>
        </authorList>
    </citation>
    <scope>NUCLEOTIDE SEQUENCE</scope>
    <source>
        <strain evidence="2">Semi-engorged</strain>
        <tissue evidence="2">Salivary glands</tissue>
    </source>
</reference>
<sequence length="79" mass="9035">MRNLANPVQPLTCVFNVHAVVILYISFVRFICTPCAGAEKCRAVYFRSYYPEVHCPTLLCSGAVQEVNRTKLMYIDYIL</sequence>
<keyword evidence="1" id="KW-1133">Transmembrane helix</keyword>
<name>A0A6B0U6K3_IXORI</name>